<organism evidence="1">
    <name type="scientific">marine sediment metagenome</name>
    <dbReference type="NCBI Taxonomy" id="412755"/>
    <lineage>
        <taxon>unclassified sequences</taxon>
        <taxon>metagenomes</taxon>
        <taxon>ecological metagenomes</taxon>
    </lineage>
</organism>
<comment type="caution">
    <text evidence="1">The sequence shown here is derived from an EMBL/GenBank/DDBJ whole genome shotgun (WGS) entry which is preliminary data.</text>
</comment>
<dbReference type="AlphaFoldDB" id="A0A0F9Q622"/>
<name>A0A0F9Q622_9ZZZZ</name>
<reference evidence="1" key="1">
    <citation type="journal article" date="2015" name="Nature">
        <title>Complex archaea that bridge the gap between prokaryotes and eukaryotes.</title>
        <authorList>
            <person name="Spang A."/>
            <person name="Saw J.H."/>
            <person name="Jorgensen S.L."/>
            <person name="Zaremba-Niedzwiedzka K."/>
            <person name="Martijn J."/>
            <person name="Lind A.E."/>
            <person name="van Eijk R."/>
            <person name="Schleper C."/>
            <person name="Guy L."/>
            <person name="Ettema T.J."/>
        </authorList>
    </citation>
    <scope>NUCLEOTIDE SEQUENCE</scope>
</reference>
<gene>
    <name evidence="1" type="ORF">LCGC14_0814000</name>
</gene>
<dbReference type="EMBL" id="LAZR01002254">
    <property type="protein sequence ID" value="KKN32412.1"/>
    <property type="molecule type" value="Genomic_DNA"/>
</dbReference>
<accession>A0A0F9Q622</accession>
<proteinExistence type="predicted"/>
<sequence>MLVHVTPAIHLAHNSSHFVTLLTRNATLRPTFQEMALVRRRFLAFPLDVQSSPATFRLVIVRLMPGLPLMMPLDRSWVNGVLFEESSPIFLYLFVRDAWRWWTVWVTRMATDGYKLLTIKTVSITPTLVRDRDIKSVSYDPNKLLPKSRTKQRKYVDVASLYFLFRSIRLSL</sequence>
<evidence type="ECO:0000313" key="1">
    <source>
        <dbReference type="EMBL" id="KKN32412.1"/>
    </source>
</evidence>
<protein>
    <submittedName>
        <fullName evidence="1">Uncharacterized protein</fullName>
    </submittedName>
</protein>